<feature type="transmembrane region" description="Helical" evidence="7">
    <location>
        <begin position="211"/>
        <end position="228"/>
    </location>
</feature>
<dbReference type="PANTHER" id="PTHR23501">
    <property type="entry name" value="MAJOR FACILITATOR SUPERFAMILY"/>
    <property type="match status" value="1"/>
</dbReference>
<evidence type="ECO:0000256" key="1">
    <source>
        <dbReference type="ARBA" id="ARBA00004651"/>
    </source>
</evidence>
<reference evidence="9 10" key="1">
    <citation type="submission" date="2015-12" db="EMBL/GenBank/DDBJ databases">
        <authorList>
            <person name="Shamseldin A."/>
            <person name="Moawad H."/>
            <person name="Abd El-Rahim W.M."/>
            <person name="Sadowsky M.J."/>
        </authorList>
    </citation>
    <scope>NUCLEOTIDE SEQUENCE [LARGE SCALE GENOMIC DNA]</scope>
    <source>
        <strain evidence="9 10">SM2</strain>
    </source>
</reference>
<evidence type="ECO:0000259" key="8">
    <source>
        <dbReference type="PROSITE" id="PS50850"/>
    </source>
</evidence>
<evidence type="ECO:0000313" key="9">
    <source>
        <dbReference type="EMBL" id="AMO67924.1"/>
    </source>
</evidence>
<evidence type="ECO:0000256" key="5">
    <source>
        <dbReference type="ARBA" id="ARBA00022989"/>
    </source>
</evidence>
<feature type="transmembrane region" description="Helical" evidence="7">
    <location>
        <begin position="116"/>
        <end position="137"/>
    </location>
</feature>
<feature type="transmembrane region" description="Helical" evidence="7">
    <location>
        <begin position="24"/>
        <end position="48"/>
    </location>
</feature>
<dbReference type="Gene3D" id="1.20.1250.20">
    <property type="entry name" value="MFS general substrate transporter like domains"/>
    <property type="match status" value="1"/>
</dbReference>
<feature type="transmembrane region" description="Helical" evidence="7">
    <location>
        <begin position="376"/>
        <end position="396"/>
    </location>
</feature>
<dbReference type="PROSITE" id="PS50850">
    <property type="entry name" value="MFS"/>
    <property type="match status" value="1"/>
</dbReference>
<dbReference type="InterPro" id="IPR011701">
    <property type="entry name" value="MFS"/>
</dbReference>
<dbReference type="Pfam" id="PF07690">
    <property type="entry name" value="MFS_1"/>
    <property type="match status" value="1"/>
</dbReference>
<evidence type="ECO:0000256" key="7">
    <source>
        <dbReference type="SAM" id="Phobius"/>
    </source>
</evidence>
<dbReference type="InterPro" id="IPR004638">
    <property type="entry name" value="EmrB-like"/>
</dbReference>
<comment type="subcellular location">
    <subcellularLocation>
        <location evidence="1">Cell membrane</location>
        <topology evidence="1">Multi-pass membrane protein</topology>
    </subcellularLocation>
</comment>
<keyword evidence="2" id="KW-0813">Transport</keyword>
<evidence type="ECO:0000256" key="2">
    <source>
        <dbReference type="ARBA" id="ARBA00022448"/>
    </source>
</evidence>
<dbReference type="PRINTS" id="PR01036">
    <property type="entry name" value="TCRTETB"/>
</dbReference>
<feature type="transmembrane region" description="Helical" evidence="7">
    <location>
        <begin position="92"/>
        <end position="110"/>
    </location>
</feature>
<keyword evidence="6 7" id="KW-0472">Membrane</keyword>
<evidence type="ECO:0000256" key="6">
    <source>
        <dbReference type="ARBA" id="ARBA00023136"/>
    </source>
</evidence>
<feature type="transmembrane region" description="Helical" evidence="7">
    <location>
        <begin position="278"/>
        <end position="300"/>
    </location>
</feature>
<keyword evidence="5 7" id="KW-1133">Transmembrane helix</keyword>
<name>A0A127M3T7_9GAMM</name>
<feature type="transmembrane region" description="Helical" evidence="7">
    <location>
        <begin position="488"/>
        <end position="505"/>
    </location>
</feature>
<dbReference type="NCBIfam" id="TIGR00711">
    <property type="entry name" value="efflux_EmrB"/>
    <property type="match status" value="1"/>
</dbReference>
<dbReference type="GO" id="GO:0005886">
    <property type="term" value="C:plasma membrane"/>
    <property type="evidence" value="ECO:0007669"/>
    <property type="project" value="UniProtKB-SubCell"/>
</dbReference>
<dbReference type="CDD" id="cd17503">
    <property type="entry name" value="MFS_LmrB_MDR_like"/>
    <property type="match status" value="1"/>
</dbReference>
<feature type="domain" description="Major facilitator superfamily (MFS) profile" evidence="8">
    <location>
        <begin position="25"/>
        <end position="510"/>
    </location>
</feature>
<dbReference type="PANTHER" id="PTHR23501:SF174">
    <property type="entry name" value="MULTIDRUG EXPORT PROTEIN EMRB-RELATED"/>
    <property type="match status" value="1"/>
</dbReference>
<feature type="transmembrane region" description="Helical" evidence="7">
    <location>
        <begin position="343"/>
        <end position="364"/>
    </location>
</feature>
<organism evidence="9 10">
    <name type="scientific">Zhongshania aliphaticivorans</name>
    <dbReference type="NCBI Taxonomy" id="1470434"/>
    <lineage>
        <taxon>Bacteria</taxon>
        <taxon>Pseudomonadati</taxon>
        <taxon>Pseudomonadota</taxon>
        <taxon>Gammaproteobacteria</taxon>
        <taxon>Cellvibrionales</taxon>
        <taxon>Spongiibacteraceae</taxon>
        <taxon>Zhongshania</taxon>
    </lineage>
</organism>
<evidence type="ECO:0000313" key="10">
    <source>
        <dbReference type="Proteomes" id="UP000074119"/>
    </source>
</evidence>
<dbReference type="InterPro" id="IPR020846">
    <property type="entry name" value="MFS_dom"/>
</dbReference>
<dbReference type="GO" id="GO:0022857">
    <property type="term" value="F:transmembrane transporter activity"/>
    <property type="evidence" value="ECO:0007669"/>
    <property type="project" value="InterPro"/>
</dbReference>
<dbReference type="Gene3D" id="1.20.1720.10">
    <property type="entry name" value="Multidrug resistance protein D"/>
    <property type="match status" value="1"/>
</dbReference>
<dbReference type="SUPFAM" id="SSF103473">
    <property type="entry name" value="MFS general substrate transporter"/>
    <property type="match status" value="1"/>
</dbReference>
<proteinExistence type="predicted"/>
<keyword evidence="4 7" id="KW-0812">Transmembrane</keyword>
<feature type="transmembrane region" description="Helical" evidence="7">
    <location>
        <begin position="408"/>
        <end position="428"/>
    </location>
</feature>
<feature type="transmembrane region" description="Helical" evidence="7">
    <location>
        <begin position="306"/>
        <end position="331"/>
    </location>
</feature>
<evidence type="ECO:0000256" key="4">
    <source>
        <dbReference type="ARBA" id="ARBA00022692"/>
    </source>
</evidence>
<sequence length="521" mass="56511">MSELALGSSTLRDEPALASRHQGLLMAAVMMVTLMQILDMTIANVALPHMQSSLGATMDTVSWILTSYIIATVMTIPLVGWVSDKFGSRRTFLYAVAGFLIASALCGAATSLTQMVIFRVLQGVCAAFIGPMSQTILFDINRPSKQASAMSMMGMVVMIAPITGPMLGGILTDTLSWRWVFYVNLPIGIPTLIVLAWLLPSRPIVPRKLDRFGFLILAIALVSLQLMLDRGQHKDWFDSWEIIIELIIALSAVWIFFIHSRSTTTPLFPAGLLKDKNFLGGLAIMLILGLANVAIAAVLPTMFQNLFGYSAIDTGLLLMPRGLGVMISMFLTRRLMQRMDLRYLMSAGYLICAAALGMMATWSLEMDAGPILSSGFIQGLGLGMLFTPATMAAFSTLPQQLRPDGASLLNLVRNIGGSFGISAIFTLISRNSQISHADLSGHITQFSLPGIDPLAAADRLGDTGLAALQLLDFEIQRQAAMIAYLDNFYAMTIFIFGVALLPLLLKPIFLNNGDLEGQDDN</sequence>
<dbReference type="EMBL" id="CP014544">
    <property type="protein sequence ID" value="AMO67924.1"/>
    <property type="molecule type" value="Genomic_DNA"/>
</dbReference>
<dbReference type="Proteomes" id="UP000074119">
    <property type="component" value="Chromosome"/>
</dbReference>
<protein>
    <submittedName>
        <fullName evidence="9">EmrB/QacA family drug resistance transporter</fullName>
    </submittedName>
</protein>
<dbReference type="RefSeq" id="WP_008247044.1">
    <property type="nucleotide sequence ID" value="NZ_CP014544.1"/>
</dbReference>
<gene>
    <name evidence="9" type="ORF">AZF00_06225</name>
</gene>
<evidence type="ECO:0000256" key="3">
    <source>
        <dbReference type="ARBA" id="ARBA00022475"/>
    </source>
</evidence>
<feature type="transmembrane region" description="Helical" evidence="7">
    <location>
        <begin position="240"/>
        <end position="258"/>
    </location>
</feature>
<keyword evidence="3" id="KW-1003">Cell membrane</keyword>
<feature type="transmembrane region" description="Helical" evidence="7">
    <location>
        <begin position="60"/>
        <end position="80"/>
    </location>
</feature>
<dbReference type="InterPro" id="IPR036259">
    <property type="entry name" value="MFS_trans_sf"/>
</dbReference>
<dbReference type="AlphaFoldDB" id="A0A127M3T7"/>
<accession>A0A127M3T7</accession>
<dbReference type="STRING" id="1470434.AZF00_06225"/>
<feature type="transmembrane region" description="Helical" evidence="7">
    <location>
        <begin position="179"/>
        <end position="199"/>
    </location>
</feature>
<dbReference type="KEGG" id="zal:AZF00_06225"/>
<feature type="transmembrane region" description="Helical" evidence="7">
    <location>
        <begin position="149"/>
        <end position="167"/>
    </location>
</feature>